<reference evidence="1 2" key="1">
    <citation type="submission" date="2023-02" db="EMBL/GenBank/DDBJ databases">
        <title>LHISI_Scaffold_Assembly.</title>
        <authorList>
            <person name="Stuart O.P."/>
            <person name="Cleave R."/>
            <person name="Magrath M.J.L."/>
            <person name="Mikheyev A.S."/>
        </authorList>
    </citation>
    <scope>NUCLEOTIDE SEQUENCE [LARGE SCALE GENOMIC DNA]</scope>
    <source>
        <strain evidence="1">Daus_M_001</strain>
        <tissue evidence="1">Leg muscle</tissue>
    </source>
</reference>
<name>A0ABQ9G2M2_9NEOP</name>
<dbReference type="EMBL" id="JARBHB010000016">
    <property type="protein sequence ID" value="KAJ8866719.1"/>
    <property type="molecule type" value="Genomic_DNA"/>
</dbReference>
<sequence length="377" mass="40837">MQTTAAALRATALPEASDTCSPGCKRASSCYLHALYRRPCPRETCRSAGYPVFSTPRDVHSDKELAIPHLPVEAAPPLAALQFRCPIGLPRGGHLMSPSLGSPLGGGGGGQPDSARCCMNGTLCVMQVEKFEENRRSWGKKCQPVALSGKIPTHKILGVTPSGIKTITPCWKATALATTSTVTPTDGGFPTEETNLLLQQNSTLHVLEHLLEQQQALTLVDSTIKLPVKLTASQWEQIKNVTSILKIFDHVILAARAAVAEQLARSPPTKANWVKSPAGSPDFHKWELCRTMQLVGISHFSNPVVPYSLQSPSSALKTLLLRAAQISSLNSLLQNLEMHGRAMFHWLHQLHQAVSGGTLQSGEWWLANSEPSDEEEN</sequence>
<proteinExistence type="predicted"/>
<evidence type="ECO:0000313" key="2">
    <source>
        <dbReference type="Proteomes" id="UP001159363"/>
    </source>
</evidence>
<evidence type="ECO:0000313" key="1">
    <source>
        <dbReference type="EMBL" id="KAJ8866719.1"/>
    </source>
</evidence>
<organism evidence="1 2">
    <name type="scientific">Dryococelus australis</name>
    <dbReference type="NCBI Taxonomy" id="614101"/>
    <lineage>
        <taxon>Eukaryota</taxon>
        <taxon>Metazoa</taxon>
        <taxon>Ecdysozoa</taxon>
        <taxon>Arthropoda</taxon>
        <taxon>Hexapoda</taxon>
        <taxon>Insecta</taxon>
        <taxon>Pterygota</taxon>
        <taxon>Neoptera</taxon>
        <taxon>Polyneoptera</taxon>
        <taxon>Phasmatodea</taxon>
        <taxon>Verophasmatodea</taxon>
        <taxon>Anareolatae</taxon>
        <taxon>Phasmatidae</taxon>
        <taxon>Eurycanthinae</taxon>
        <taxon>Dryococelus</taxon>
    </lineage>
</organism>
<gene>
    <name evidence="1" type="ORF">PR048_032580</name>
</gene>
<dbReference type="Proteomes" id="UP001159363">
    <property type="component" value="Chromosome 15"/>
</dbReference>
<accession>A0ABQ9G2M2</accession>
<protein>
    <submittedName>
        <fullName evidence="1">Uncharacterized protein</fullName>
    </submittedName>
</protein>
<keyword evidence="2" id="KW-1185">Reference proteome</keyword>
<comment type="caution">
    <text evidence="1">The sequence shown here is derived from an EMBL/GenBank/DDBJ whole genome shotgun (WGS) entry which is preliminary data.</text>
</comment>